<dbReference type="AlphaFoldDB" id="A0A4Q0MEA8"/>
<evidence type="ECO:0000313" key="6">
    <source>
        <dbReference type="EMBL" id="RXF71166.1"/>
    </source>
</evidence>
<dbReference type="SUPFAM" id="SSF46626">
    <property type="entry name" value="Cytochrome c"/>
    <property type="match status" value="1"/>
</dbReference>
<dbReference type="EMBL" id="RXOC01000003">
    <property type="protein sequence ID" value="RXF71166.1"/>
    <property type="molecule type" value="Genomic_DNA"/>
</dbReference>
<dbReference type="Pfam" id="PF00034">
    <property type="entry name" value="Cytochrom_C"/>
    <property type="match status" value="1"/>
</dbReference>
<keyword evidence="1 4" id="KW-0349">Heme</keyword>
<keyword evidence="2 4" id="KW-0479">Metal-binding</keyword>
<keyword evidence="3 4" id="KW-0408">Iron</keyword>
<dbReference type="GO" id="GO:0020037">
    <property type="term" value="F:heme binding"/>
    <property type="evidence" value="ECO:0007669"/>
    <property type="project" value="InterPro"/>
</dbReference>
<proteinExistence type="predicted"/>
<evidence type="ECO:0000256" key="1">
    <source>
        <dbReference type="ARBA" id="ARBA00022617"/>
    </source>
</evidence>
<dbReference type="GO" id="GO:0009055">
    <property type="term" value="F:electron transfer activity"/>
    <property type="evidence" value="ECO:0007669"/>
    <property type="project" value="InterPro"/>
</dbReference>
<dbReference type="InterPro" id="IPR036909">
    <property type="entry name" value="Cyt_c-like_dom_sf"/>
</dbReference>
<dbReference type="Gene3D" id="1.10.760.10">
    <property type="entry name" value="Cytochrome c-like domain"/>
    <property type="match status" value="1"/>
</dbReference>
<dbReference type="PROSITE" id="PS51007">
    <property type="entry name" value="CYTC"/>
    <property type="match status" value="1"/>
</dbReference>
<comment type="caution">
    <text evidence="6">The sequence shown here is derived from an EMBL/GenBank/DDBJ whole genome shotgun (WGS) entry which is preliminary data.</text>
</comment>
<dbReference type="GO" id="GO:0046872">
    <property type="term" value="F:metal ion binding"/>
    <property type="evidence" value="ECO:0007669"/>
    <property type="project" value="UniProtKB-KW"/>
</dbReference>
<evidence type="ECO:0000259" key="5">
    <source>
        <dbReference type="PROSITE" id="PS51007"/>
    </source>
</evidence>
<dbReference type="Proteomes" id="UP000290848">
    <property type="component" value="Unassembled WGS sequence"/>
</dbReference>
<evidence type="ECO:0000256" key="3">
    <source>
        <dbReference type="ARBA" id="ARBA00023004"/>
    </source>
</evidence>
<evidence type="ECO:0000256" key="2">
    <source>
        <dbReference type="ARBA" id="ARBA00022723"/>
    </source>
</evidence>
<accession>A0A4Q0MEA8</accession>
<feature type="domain" description="Cytochrome c" evidence="5">
    <location>
        <begin position="95"/>
        <end position="186"/>
    </location>
</feature>
<sequence>MYKSAQYKTGKKIIFHIYNHNYTKNMRYLSTVVLLSFLFTQQSCSSGSSGAAADQTAASVAVTAPSAPSADPAAKSESKGVGKFTSVTIDAPDSKLAKKGAALFQAKCVSCHALSDQKIIGPGLKGITAIRTPQWIMNMTYSPEDMVRKDPVAKALKEQYKLPMMIPGGITEDECRAVFEFLRANDQK</sequence>
<reference evidence="6 7" key="1">
    <citation type="submission" date="2018-12" db="EMBL/GenBank/DDBJ databases">
        <title>The Draft Genome Sequence of the Soil Bacterium Pedobacter tournemirensis R1.</title>
        <authorList>
            <person name="He J."/>
        </authorList>
    </citation>
    <scope>NUCLEOTIDE SEQUENCE [LARGE SCALE GENOMIC DNA]</scope>
    <source>
        <strain evidence="6 7">R1</strain>
    </source>
</reference>
<evidence type="ECO:0000313" key="7">
    <source>
        <dbReference type="Proteomes" id="UP000290848"/>
    </source>
</evidence>
<gene>
    <name evidence="6" type="ORF">EKH83_05580</name>
</gene>
<name>A0A4Q0MEA8_9SPHI</name>
<protein>
    <submittedName>
        <fullName evidence="6">Cytochrome c</fullName>
    </submittedName>
</protein>
<dbReference type="InterPro" id="IPR009056">
    <property type="entry name" value="Cyt_c-like_dom"/>
</dbReference>
<evidence type="ECO:0000256" key="4">
    <source>
        <dbReference type="PROSITE-ProRule" id="PRU00433"/>
    </source>
</evidence>
<organism evidence="6 7">
    <name type="scientific">Arcticibacter tournemirensis</name>
    <dbReference type="NCBI Taxonomy" id="699437"/>
    <lineage>
        <taxon>Bacteria</taxon>
        <taxon>Pseudomonadati</taxon>
        <taxon>Bacteroidota</taxon>
        <taxon>Sphingobacteriia</taxon>
        <taxon>Sphingobacteriales</taxon>
        <taxon>Sphingobacteriaceae</taxon>
        <taxon>Arcticibacter</taxon>
    </lineage>
</organism>